<feature type="region of interest" description="Disordered" evidence="1">
    <location>
        <begin position="261"/>
        <end position="284"/>
    </location>
</feature>
<evidence type="ECO:0000313" key="4">
    <source>
        <dbReference type="Proteomes" id="UP001497382"/>
    </source>
</evidence>
<sequence>MTKLNSVLSLILALIFIAMTEAVTPIFLQAITSALTSIPYSGGPMSTGLIGAKLGIGTKLLYYLGYFGRGSKRTSTPKPSPKPAKAKTTPKLPGGLQPLPLPYALSGAGGFQQMGGGGFGGPANFQQMPFGGFDPSQVFQALRAQGYDANTAMQIMNYGSGFGMSGGGGGFGGNAGGFGMNIGGGGFGQNMPNFPPNMGSGGFGQSMPNFPPGMGSGGFGQNMPGFPNGMGGGFAPGSTGFPDGLPEGFQPMPNEVADVEANADSGMGGDNQQSSNTAADSSEEPNDIESFFTFLQDMDDNGCISRLICDIGADPSFLGDFSENIHGIVGSLDVQPSSRAYPYMQIMESGKEGGCSAKFSQCNDGAYSVVKSIAPTVGVPQNINAEAVNSL</sequence>
<reference evidence="3 4" key="1">
    <citation type="submission" date="2024-04" db="EMBL/GenBank/DDBJ databases">
        <authorList>
            <person name="Rising A."/>
            <person name="Reimegard J."/>
            <person name="Sonavane S."/>
            <person name="Akerstrom W."/>
            <person name="Nylinder S."/>
            <person name="Hedman E."/>
            <person name="Kallberg Y."/>
        </authorList>
    </citation>
    <scope>NUCLEOTIDE SEQUENCE [LARGE SCALE GENOMIC DNA]</scope>
</reference>
<dbReference type="Proteomes" id="UP001497382">
    <property type="component" value="Unassembled WGS sequence"/>
</dbReference>
<dbReference type="AlphaFoldDB" id="A0AAV1ZX44"/>
<keyword evidence="4" id="KW-1185">Reference proteome</keyword>
<dbReference type="EMBL" id="CAXIEN010000093">
    <property type="protein sequence ID" value="CAL1276433.1"/>
    <property type="molecule type" value="Genomic_DNA"/>
</dbReference>
<feature type="region of interest" description="Disordered" evidence="1">
    <location>
        <begin position="71"/>
        <end position="92"/>
    </location>
</feature>
<keyword evidence="2" id="KW-0732">Signal</keyword>
<evidence type="ECO:0000256" key="1">
    <source>
        <dbReference type="SAM" id="MobiDB-lite"/>
    </source>
</evidence>
<feature type="signal peptide" evidence="2">
    <location>
        <begin position="1"/>
        <end position="22"/>
    </location>
</feature>
<feature type="compositionally biased region" description="Polar residues" evidence="1">
    <location>
        <begin position="270"/>
        <end position="280"/>
    </location>
</feature>
<accession>A0AAV1ZX44</accession>
<organism evidence="3 4">
    <name type="scientific">Larinioides sclopetarius</name>
    <dbReference type="NCBI Taxonomy" id="280406"/>
    <lineage>
        <taxon>Eukaryota</taxon>
        <taxon>Metazoa</taxon>
        <taxon>Ecdysozoa</taxon>
        <taxon>Arthropoda</taxon>
        <taxon>Chelicerata</taxon>
        <taxon>Arachnida</taxon>
        <taxon>Araneae</taxon>
        <taxon>Araneomorphae</taxon>
        <taxon>Entelegynae</taxon>
        <taxon>Araneoidea</taxon>
        <taxon>Araneidae</taxon>
        <taxon>Larinioides</taxon>
    </lineage>
</organism>
<evidence type="ECO:0000256" key="2">
    <source>
        <dbReference type="SAM" id="SignalP"/>
    </source>
</evidence>
<evidence type="ECO:0000313" key="3">
    <source>
        <dbReference type="EMBL" id="CAL1276433.1"/>
    </source>
</evidence>
<protein>
    <submittedName>
        <fullName evidence="3">Uncharacterized protein</fullName>
    </submittedName>
</protein>
<proteinExistence type="predicted"/>
<comment type="caution">
    <text evidence="3">The sequence shown here is derived from an EMBL/GenBank/DDBJ whole genome shotgun (WGS) entry which is preliminary data.</text>
</comment>
<feature type="chain" id="PRO_5043718560" evidence="2">
    <location>
        <begin position="23"/>
        <end position="391"/>
    </location>
</feature>
<name>A0AAV1ZX44_9ARAC</name>
<gene>
    <name evidence="3" type="ORF">LARSCL_LOCUS8644</name>
</gene>